<feature type="transmembrane region" description="Helical" evidence="6">
    <location>
        <begin position="244"/>
        <end position="264"/>
    </location>
</feature>
<evidence type="ECO:0000256" key="1">
    <source>
        <dbReference type="ARBA" id="ARBA00004651"/>
    </source>
</evidence>
<dbReference type="PANTHER" id="PTHR23513">
    <property type="entry name" value="INTEGRAL MEMBRANE EFFLUX PROTEIN-RELATED"/>
    <property type="match status" value="1"/>
</dbReference>
<dbReference type="SUPFAM" id="SSF103473">
    <property type="entry name" value="MFS general substrate transporter"/>
    <property type="match status" value="1"/>
</dbReference>
<evidence type="ECO:0000256" key="2">
    <source>
        <dbReference type="ARBA" id="ARBA00022475"/>
    </source>
</evidence>
<evidence type="ECO:0000256" key="6">
    <source>
        <dbReference type="SAM" id="Phobius"/>
    </source>
</evidence>
<dbReference type="EMBL" id="JAAMFJ010000003">
    <property type="protein sequence ID" value="MBS9336685.1"/>
    <property type="molecule type" value="Genomic_DNA"/>
</dbReference>
<comment type="subcellular location">
    <subcellularLocation>
        <location evidence="1">Cell membrane</location>
        <topology evidence="1">Multi-pass membrane protein</topology>
    </subcellularLocation>
</comment>
<gene>
    <name evidence="7" type="ORF">G6R28_05520</name>
</gene>
<dbReference type="RefSeq" id="WP_213793245.1">
    <property type="nucleotide sequence ID" value="NZ_JAAMFJ010000003.1"/>
</dbReference>
<sequence length="422" mass="46790">MGIIQDYLRKPTYRSLLFSNVAEALGASLFNITMVIYAGMMPSHAEQGWALTIVGIANFVPGLYQMLTGYFADQKPEKVRSARRLKFVQALAYFFLALFINQPFSWLLFALIIFVNVFSDSIGNYSTSLLMPILQKSIRNDDRERMTGFANGVLQTASLAGQFLGSTVIVLLAYNYASFAIMNALLFVLSALFLFRIKKALPASNPAESAKVSDQEAKPKFLVALLAALKDVFSVRLLGWYVSIYTLSGFIGAAIGEVSVLAFLRRPSMQIVNFGFSVATMETVFAVGAILGALLPLPFMRQKTIAEALSLQMMSILAVVLAFFYTCPFYITFLLMFICAFCQGQVQPKLSAWVVNNTKDQRLALSMSIISTATTFTLPVGQLIFMSVANLWSVQLSFGLMAAYTIVLIFYVRFVRLKEQKA</sequence>
<evidence type="ECO:0000313" key="7">
    <source>
        <dbReference type="EMBL" id="MBS9336685.1"/>
    </source>
</evidence>
<accession>A0ABS5QU02</accession>
<dbReference type="Pfam" id="PF07690">
    <property type="entry name" value="MFS_1"/>
    <property type="match status" value="1"/>
</dbReference>
<feature type="transmembrane region" description="Helical" evidence="6">
    <location>
        <begin position="16"/>
        <end position="37"/>
    </location>
</feature>
<evidence type="ECO:0000256" key="4">
    <source>
        <dbReference type="ARBA" id="ARBA00022989"/>
    </source>
</evidence>
<keyword evidence="3 6" id="KW-0812">Transmembrane</keyword>
<evidence type="ECO:0000256" key="5">
    <source>
        <dbReference type="ARBA" id="ARBA00023136"/>
    </source>
</evidence>
<feature type="transmembrane region" description="Helical" evidence="6">
    <location>
        <begin position="363"/>
        <end position="385"/>
    </location>
</feature>
<feature type="transmembrane region" description="Helical" evidence="6">
    <location>
        <begin position="315"/>
        <end position="342"/>
    </location>
</feature>
<keyword evidence="2" id="KW-1003">Cell membrane</keyword>
<reference evidence="7 8" key="1">
    <citation type="submission" date="2020-02" db="EMBL/GenBank/DDBJ databases">
        <title>Fructobacillus sp. isolated from paper mulberry of Taiwan.</title>
        <authorList>
            <person name="Lin S.-T."/>
        </authorList>
    </citation>
    <scope>NUCLEOTIDE SEQUENCE [LARGE SCALE GENOMIC DNA]</scope>
    <source>
        <strain evidence="7 8">M1-21</strain>
    </source>
</reference>
<feature type="transmembrane region" description="Helical" evidence="6">
    <location>
        <begin position="176"/>
        <end position="195"/>
    </location>
</feature>
<keyword evidence="4 6" id="KW-1133">Transmembrane helix</keyword>
<name>A0ABS5QU02_9LACO</name>
<comment type="caution">
    <text evidence="7">The sequence shown here is derived from an EMBL/GenBank/DDBJ whole genome shotgun (WGS) entry which is preliminary data.</text>
</comment>
<dbReference type="Gene3D" id="1.20.1250.20">
    <property type="entry name" value="MFS general substrate transporter like domains"/>
    <property type="match status" value="1"/>
</dbReference>
<dbReference type="InterPro" id="IPR011701">
    <property type="entry name" value="MFS"/>
</dbReference>
<feature type="transmembrane region" description="Helical" evidence="6">
    <location>
        <begin position="391"/>
        <end position="412"/>
    </location>
</feature>
<keyword evidence="5 6" id="KW-0472">Membrane</keyword>
<evidence type="ECO:0000256" key="3">
    <source>
        <dbReference type="ARBA" id="ARBA00022692"/>
    </source>
</evidence>
<proteinExistence type="predicted"/>
<protein>
    <submittedName>
        <fullName evidence="7">MFS transporter</fullName>
    </submittedName>
</protein>
<dbReference type="PANTHER" id="PTHR23513:SF6">
    <property type="entry name" value="MAJOR FACILITATOR SUPERFAMILY ASSOCIATED DOMAIN-CONTAINING PROTEIN"/>
    <property type="match status" value="1"/>
</dbReference>
<feature type="transmembrane region" description="Helical" evidence="6">
    <location>
        <begin position="49"/>
        <end position="72"/>
    </location>
</feature>
<feature type="transmembrane region" description="Helical" evidence="6">
    <location>
        <begin position="148"/>
        <end position="170"/>
    </location>
</feature>
<dbReference type="InterPro" id="IPR036259">
    <property type="entry name" value="MFS_trans_sf"/>
</dbReference>
<feature type="transmembrane region" description="Helical" evidence="6">
    <location>
        <begin position="271"/>
        <end position="295"/>
    </location>
</feature>
<organism evidence="7 8">
    <name type="scientific">Fructobacillus papyrifericola</name>
    <dbReference type="NCBI Taxonomy" id="2713172"/>
    <lineage>
        <taxon>Bacteria</taxon>
        <taxon>Bacillati</taxon>
        <taxon>Bacillota</taxon>
        <taxon>Bacilli</taxon>
        <taxon>Lactobacillales</taxon>
        <taxon>Lactobacillaceae</taxon>
        <taxon>Fructobacillus</taxon>
    </lineage>
</organism>
<keyword evidence="8" id="KW-1185">Reference proteome</keyword>
<evidence type="ECO:0000313" key="8">
    <source>
        <dbReference type="Proteomes" id="UP000735205"/>
    </source>
</evidence>
<dbReference type="Proteomes" id="UP000735205">
    <property type="component" value="Unassembled WGS sequence"/>
</dbReference>